<dbReference type="EMBL" id="JAULSU010000006">
    <property type="protein sequence ID" value="KAK0614195.1"/>
    <property type="molecule type" value="Genomic_DNA"/>
</dbReference>
<evidence type="ECO:0000256" key="1">
    <source>
        <dbReference type="SAM" id="MobiDB-lite"/>
    </source>
</evidence>
<comment type="caution">
    <text evidence="2">The sequence shown here is derived from an EMBL/GenBank/DDBJ whole genome shotgun (WGS) entry which is preliminary data.</text>
</comment>
<proteinExistence type="predicted"/>
<organism evidence="2 3">
    <name type="scientific">Immersiella caudata</name>
    <dbReference type="NCBI Taxonomy" id="314043"/>
    <lineage>
        <taxon>Eukaryota</taxon>
        <taxon>Fungi</taxon>
        <taxon>Dikarya</taxon>
        <taxon>Ascomycota</taxon>
        <taxon>Pezizomycotina</taxon>
        <taxon>Sordariomycetes</taxon>
        <taxon>Sordariomycetidae</taxon>
        <taxon>Sordariales</taxon>
        <taxon>Lasiosphaeriaceae</taxon>
        <taxon>Immersiella</taxon>
    </lineage>
</organism>
<accession>A0AA40BUM1</accession>
<dbReference type="AlphaFoldDB" id="A0AA40BUM1"/>
<evidence type="ECO:0000313" key="3">
    <source>
        <dbReference type="Proteomes" id="UP001175000"/>
    </source>
</evidence>
<name>A0AA40BUM1_9PEZI</name>
<evidence type="ECO:0000313" key="2">
    <source>
        <dbReference type="EMBL" id="KAK0614195.1"/>
    </source>
</evidence>
<protein>
    <submittedName>
        <fullName evidence="2">Uncharacterized protein</fullName>
    </submittedName>
</protein>
<feature type="compositionally biased region" description="Low complexity" evidence="1">
    <location>
        <begin position="38"/>
        <end position="48"/>
    </location>
</feature>
<dbReference type="Proteomes" id="UP001175000">
    <property type="component" value="Unassembled WGS sequence"/>
</dbReference>
<keyword evidence="3" id="KW-1185">Reference proteome</keyword>
<gene>
    <name evidence="2" type="ORF">B0T14DRAFT_299376</name>
</gene>
<sequence length="316" mass="35366">MLFICSGSLRGFPRPAGAGCGFISARKGARQITPAAIGSSTRSTSGTRGESDTRKERRTLRSAVLWRVREEMERPPHSGKYRRDTPTVPCLGPVPLSEPPFGRGVIFLFFFFFLPGAARATEHRESKAHYIIIRLPDLLHTCGLHCMRQRQRRKTVNRHSCVHCLACHPRIPYLPLKSDPLSNGKFIPRCIVSLPFIPERFPKKLPRLWQPPRRAPPHSSAALHERAVATQPSTELQQRLRALDDAFGLAHLSVGSAALIRRLCTTWAARGCREAWGKQPAATTLRLTRNFLLLERDISDTGYFLVLEPFPPATGA</sequence>
<reference evidence="2" key="1">
    <citation type="submission" date="2023-06" db="EMBL/GenBank/DDBJ databases">
        <title>Genome-scale phylogeny and comparative genomics of the fungal order Sordariales.</title>
        <authorList>
            <consortium name="Lawrence Berkeley National Laboratory"/>
            <person name="Hensen N."/>
            <person name="Bonometti L."/>
            <person name="Westerberg I."/>
            <person name="Brannstrom I.O."/>
            <person name="Guillou S."/>
            <person name="Cros-Aarteil S."/>
            <person name="Calhoun S."/>
            <person name="Haridas S."/>
            <person name="Kuo A."/>
            <person name="Mondo S."/>
            <person name="Pangilinan J."/>
            <person name="Riley R."/>
            <person name="Labutti K."/>
            <person name="Andreopoulos B."/>
            <person name="Lipzen A."/>
            <person name="Chen C."/>
            <person name="Yanf M."/>
            <person name="Daum C."/>
            <person name="Ng V."/>
            <person name="Clum A."/>
            <person name="Steindorff A."/>
            <person name="Ohm R."/>
            <person name="Martin F."/>
            <person name="Silar P."/>
            <person name="Natvig D."/>
            <person name="Lalanne C."/>
            <person name="Gautier V."/>
            <person name="Ament-Velasquez S.L."/>
            <person name="Kruys A."/>
            <person name="Hutchinson M.I."/>
            <person name="Powell A.J."/>
            <person name="Barry K."/>
            <person name="Miller A.N."/>
            <person name="Grigoriev I.V."/>
            <person name="Debuchy R."/>
            <person name="Gladieux P."/>
            <person name="Thoren M.H."/>
            <person name="Johannesson H."/>
        </authorList>
    </citation>
    <scope>NUCLEOTIDE SEQUENCE</scope>
    <source>
        <strain evidence="2">CBS 606.72</strain>
    </source>
</reference>
<feature type="region of interest" description="Disordered" evidence="1">
    <location>
        <begin position="33"/>
        <end position="57"/>
    </location>
</feature>